<feature type="domain" description="CBS" evidence="8">
    <location>
        <begin position="285"/>
        <end position="336"/>
    </location>
</feature>
<evidence type="ECO:0000256" key="2">
    <source>
        <dbReference type="ARBA" id="ARBA00022737"/>
    </source>
</evidence>
<keyword evidence="5" id="KW-0862">Zinc</keyword>
<dbReference type="PANTHER" id="PTHR42745">
    <property type="match status" value="1"/>
</dbReference>
<dbReference type="PROSITE" id="PS51371">
    <property type="entry name" value="CBS"/>
    <property type="match status" value="2"/>
</dbReference>
<dbReference type="Pfam" id="PF00571">
    <property type="entry name" value="CBS"/>
    <property type="match status" value="2"/>
</dbReference>
<dbReference type="GO" id="GO:0097367">
    <property type="term" value="F:carbohydrate derivative binding"/>
    <property type="evidence" value="ECO:0007669"/>
    <property type="project" value="InterPro"/>
</dbReference>
<dbReference type="Gene3D" id="3.40.50.10490">
    <property type="entry name" value="Glucose-6-phosphate isomerase like protein, domain 1"/>
    <property type="match status" value="1"/>
</dbReference>
<dbReference type="GO" id="GO:0019146">
    <property type="term" value="F:arabinose-5-phosphate isomerase activity"/>
    <property type="evidence" value="ECO:0007669"/>
    <property type="project" value="UniProtKB-ARBA"/>
</dbReference>
<comment type="caution">
    <text evidence="10">The sequence shown here is derived from an EMBL/GenBank/DDBJ whole genome shotgun (WGS) entry which is preliminary data.</text>
</comment>
<organism evidence="10 11">
    <name type="scientific">Halocynthiibacter styelae</name>
    <dbReference type="NCBI Taxonomy" id="2761955"/>
    <lineage>
        <taxon>Bacteria</taxon>
        <taxon>Pseudomonadati</taxon>
        <taxon>Pseudomonadota</taxon>
        <taxon>Alphaproteobacteria</taxon>
        <taxon>Rhodobacterales</taxon>
        <taxon>Paracoccaceae</taxon>
        <taxon>Halocynthiibacter</taxon>
    </lineage>
</organism>
<keyword evidence="11" id="KW-1185">Reference proteome</keyword>
<dbReference type="Gene3D" id="3.10.580.10">
    <property type="entry name" value="CBS-domain"/>
    <property type="match status" value="1"/>
</dbReference>
<feature type="domain" description="CBS" evidence="8">
    <location>
        <begin position="212"/>
        <end position="270"/>
    </location>
</feature>
<dbReference type="InterPro" id="IPR050986">
    <property type="entry name" value="GutQ/KpsF_isomerases"/>
</dbReference>
<name>A0A8J7LQ91_9RHOB</name>
<evidence type="ECO:0000256" key="1">
    <source>
        <dbReference type="ARBA" id="ARBA00008165"/>
    </source>
</evidence>
<feature type="domain" description="SIS" evidence="9">
    <location>
        <begin position="44"/>
        <end position="187"/>
    </location>
</feature>
<evidence type="ECO:0000256" key="7">
    <source>
        <dbReference type="PROSITE-ProRule" id="PRU00703"/>
    </source>
</evidence>
<dbReference type="EMBL" id="JADCKQ010000011">
    <property type="protein sequence ID" value="MBI1494786.1"/>
    <property type="molecule type" value="Genomic_DNA"/>
</dbReference>
<comment type="similarity">
    <text evidence="1 4">Belongs to the SIS family. GutQ/KpsF subfamily.</text>
</comment>
<keyword evidence="2" id="KW-0677">Repeat</keyword>
<dbReference type="InterPro" id="IPR004800">
    <property type="entry name" value="KdsD/KpsF-type"/>
</dbReference>
<dbReference type="Pfam" id="PF01380">
    <property type="entry name" value="SIS"/>
    <property type="match status" value="1"/>
</dbReference>
<dbReference type="GO" id="GO:0046872">
    <property type="term" value="F:metal ion binding"/>
    <property type="evidence" value="ECO:0007669"/>
    <property type="project" value="UniProtKB-KW"/>
</dbReference>
<dbReference type="InterPro" id="IPR035474">
    <property type="entry name" value="SIS_Kpsf"/>
</dbReference>
<dbReference type="GO" id="GO:0005975">
    <property type="term" value="P:carbohydrate metabolic process"/>
    <property type="evidence" value="ECO:0007669"/>
    <property type="project" value="InterPro"/>
</dbReference>
<dbReference type="InterPro" id="IPR000644">
    <property type="entry name" value="CBS_dom"/>
</dbReference>
<keyword evidence="10" id="KW-0413">Isomerase</keyword>
<dbReference type="PANTHER" id="PTHR42745:SF1">
    <property type="entry name" value="ARABINOSE 5-PHOSPHATE ISOMERASE KDSD"/>
    <property type="match status" value="1"/>
</dbReference>
<evidence type="ECO:0000259" key="9">
    <source>
        <dbReference type="PROSITE" id="PS51464"/>
    </source>
</evidence>
<feature type="binding site" evidence="5">
    <location>
        <position position="85"/>
    </location>
    <ligand>
        <name>Zn(2+)</name>
        <dbReference type="ChEBI" id="CHEBI:29105"/>
    </ligand>
</feature>
<feature type="site" description="Catalytically relevant" evidence="6">
    <location>
        <position position="196"/>
    </location>
</feature>
<keyword evidence="3 7" id="KW-0129">CBS domain</keyword>
<dbReference type="InterPro" id="IPR046348">
    <property type="entry name" value="SIS_dom_sf"/>
</dbReference>
<dbReference type="GO" id="GO:1901135">
    <property type="term" value="P:carbohydrate derivative metabolic process"/>
    <property type="evidence" value="ECO:0007669"/>
    <property type="project" value="InterPro"/>
</dbReference>
<dbReference type="Proteomes" id="UP000640583">
    <property type="component" value="Unassembled WGS sequence"/>
</dbReference>
<dbReference type="FunFam" id="3.40.50.10490:FF:000011">
    <property type="entry name" value="Arabinose 5-phosphate isomerase"/>
    <property type="match status" value="1"/>
</dbReference>
<evidence type="ECO:0000256" key="5">
    <source>
        <dbReference type="PIRSR" id="PIRSR004692-2"/>
    </source>
</evidence>
<feature type="site" description="Catalytically relevant" evidence="6">
    <location>
        <position position="155"/>
    </location>
</feature>
<evidence type="ECO:0000313" key="10">
    <source>
        <dbReference type="EMBL" id="MBI1494786.1"/>
    </source>
</evidence>
<dbReference type="PIRSF" id="PIRSF004692">
    <property type="entry name" value="KdsD_KpsF"/>
    <property type="match status" value="1"/>
</dbReference>
<evidence type="ECO:0000313" key="11">
    <source>
        <dbReference type="Proteomes" id="UP000640583"/>
    </source>
</evidence>
<proteinExistence type="inferred from homology"/>
<dbReference type="SUPFAM" id="SSF53697">
    <property type="entry name" value="SIS domain"/>
    <property type="match status" value="1"/>
</dbReference>
<evidence type="ECO:0000256" key="6">
    <source>
        <dbReference type="PIRSR" id="PIRSR004692-3"/>
    </source>
</evidence>
<dbReference type="CDD" id="cd04604">
    <property type="entry name" value="CBS_pair_SIS_assoc"/>
    <property type="match status" value="1"/>
</dbReference>
<dbReference type="AlphaFoldDB" id="A0A8J7LQ91"/>
<evidence type="ECO:0000259" key="8">
    <source>
        <dbReference type="PROSITE" id="PS51371"/>
    </source>
</evidence>
<keyword evidence="5" id="KW-0479">Metal-binding</keyword>
<feature type="site" description="Catalytically relevant" evidence="6">
    <location>
        <position position="62"/>
    </location>
</feature>
<evidence type="ECO:0000256" key="4">
    <source>
        <dbReference type="PIRNR" id="PIRNR004692"/>
    </source>
</evidence>
<dbReference type="CDD" id="cd05014">
    <property type="entry name" value="SIS_Kpsf"/>
    <property type="match status" value="1"/>
</dbReference>
<gene>
    <name evidence="10" type="ORF">H1D41_14155</name>
</gene>
<accession>A0A8J7LQ91</accession>
<reference evidence="10" key="1">
    <citation type="submission" date="2020-10" db="EMBL/GenBank/DDBJ databases">
        <title>Paenihalocynthiibacter styelae gen. nov., sp. nov., isolated from stalked sea squirt Styela clava.</title>
        <authorList>
            <person name="Kim Y.-O."/>
            <person name="Yoon J.-H."/>
        </authorList>
    </citation>
    <scope>NUCLEOTIDE SEQUENCE</scope>
    <source>
        <strain evidence="10">MYP1-1</strain>
    </source>
</reference>
<protein>
    <submittedName>
        <fullName evidence="10">KpsF/GutQ family sugar-phosphate isomerase</fullName>
    </submittedName>
</protein>
<sequence>MSDTGHIENIREALTAFRHGIRVLEDHLAPDAPDQALTEALTPALETILAMKGRLIVSGMGKSGHIGCKLAATFASTGTPAFFVHPAEASHGDLGMITKDDVVLMLSWSGETRELGDLATYCRRFRVPLISISGNAQSTLAKAANVAIALPKSPEACPHNLAPTTSTLLQLAIGDALAVALLRARGFSEKSFFDFHPGGKLGASLTDVGEIMSKGDDMPLVGQDQVVFDVVSGIWGKNLGIVGITNDAGDLIGVVTDGDLRRYLAESSDTSMQAAMRETKASEIMTADPICLSKDMLAAGALARMQKNKISAAYVLEDGKPVGVLTLLQLLNLGVA</sequence>
<dbReference type="RefSeq" id="WP_228849528.1">
    <property type="nucleotide sequence ID" value="NZ_JADCKQ010000011.1"/>
</dbReference>
<dbReference type="InterPro" id="IPR001347">
    <property type="entry name" value="SIS_dom"/>
</dbReference>
<dbReference type="InterPro" id="IPR046342">
    <property type="entry name" value="CBS_dom_sf"/>
</dbReference>
<evidence type="ECO:0000256" key="3">
    <source>
        <dbReference type="ARBA" id="ARBA00023122"/>
    </source>
</evidence>
<dbReference type="NCBIfam" id="TIGR00393">
    <property type="entry name" value="kpsF"/>
    <property type="match status" value="1"/>
</dbReference>
<feature type="site" description="Catalytically relevant" evidence="6">
    <location>
        <position position="114"/>
    </location>
</feature>
<dbReference type="PROSITE" id="PS51464">
    <property type="entry name" value="SIS"/>
    <property type="match status" value="1"/>
</dbReference>